<evidence type="ECO:0000313" key="3">
    <source>
        <dbReference type="EMBL" id="SFF05612.1"/>
    </source>
</evidence>
<evidence type="ECO:0000313" key="4">
    <source>
        <dbReference type="Proteomes" id="UP000199516"/>
    </source>
</evidence>
<dbReference type="STRING" id="930128.SAMN05192532_11416"/>
<reference evidence="3 4" key="1">
    <citation type="submission" date="2016-10" db="EMBL/GenBank/DDBJ databases">
        <authorList>
            <person name="de Groot N.N."/>
        </authorList>
    </citation>
    <scope>NUCLEOTIDE SEQUENCE [LARGE SCALE GENOMIC DNA]</scope>
    <source>
        <strain evidence="3 4">DSM 23995</strain>
    </source>
</reference>
<dbReference type="Pfam" id="PF20251">
    <property type="entry name" value="Big_14"/>
    <property type="match status" value="1"/>
</dbReference>
<dbReference type="InterPro" id="IPR046878">
    <property type="entry name" value="Big_14"/>
</dbReference>
<sequence length="147" mass="16274">MWKTLVPVAIGILLLTAFAAPVSGASHEAASQTGLEGVSFKADQTVYSLDETVDLSLRNGSSDDVFFGTPYVIEVFKDGTWYPTSLTDDLMFTQQIITLPPGETYRTSVDLQLFGDRMSPGWYKIVKQVRADEESKKVEAVFRVVEK</sequence>
<organism evidence="3 4">
    <name type="scientific">Alteribacillus iranensis</name>
    <dbReference type="NCBI Taxonomy" id="930128"/>
    <lineage>
        <taxon>Bacteria</taxon>
        <taxon>Bacillati</taxon>
        <taxon>Bacillota</taxon>
        <taxon>Bacilli</taxon>
        <taxon>Bacillales</taxon>
        <taxon>Bacillaceae</taxon>
        <taxon>Alteribacillus</taxon>
    </lineage>
</organism>
<keyword evidence="1" id="KW-0732">Signal</keyword>
<feature type="signal peptide" evidence="1">
    <location>
        <begin position="1"/>
        <end position="19"/>
    </location>
</feature>
<dbReference type="OrthoDB" id="2085239at2"/>
<evidence type="ECO:0000259" key="2">
    <source>
        <dbReference type="Pfam" id="PF20251"/>
    </source>
</evidence>
<feature type="domain" description="Bacterial Ig-like" evidence="2">
    <location>
        <begin position="36"/>
        <end position="139"/>
    </location>
</feature>
<name>A0A1I2FJJ4_9BACI</name>
<gene>
    <name evidence="3" type="ORF">SAMN05192532_11416</name>
</gene>
<evidence type="ECO:0000256" key="1">
    <source>
        <dbReference type="SAM" id="SignalP"/>
    </source>
</evidence>
<protein>
    <recommendedName>
        <fullName evidence="2">Bacterial Ig-like domain-containing protein</fullName>
    </recommendedName>
</protein>
<accession>A0A1I2FJJ4</accession>
<dbReference type="EMBL" id="FONT01000014">
    <property type="protein sequence ID" value="SFF05612.1"/>
    <property type="molecule type" value="Genomic_DNA"/>
</dbReference>
<feature type="chain" id="PRO_5039280535" description="Bacterial Ig-like domain-containing protein" evidence="1">
    <location>
        <begin position="20"/>
        <end position="147"/>
    </location>
</feature>
<keyword evidence="4" id="KW-1185">Reference proteome</keyword>
<proteinExistence type="predicted"/>
<dbReference type="RefSeq" id="WP_091664273.1">
    <property type="nucleotide sequence ID" value="NZ_FONT01000014.1"/>
</dbReference>
<dbReference type="Proteomes" id="UP000199516">
    <property type="component" value="Unassembled WGS sequence"/>
</dbReference>
<dbReference type="AlphaFoldDB" id="A0A1I2FJJ4"/>